<dbReference type="GO" id="GO:0006338">
    <property type="term" value="P:chromatin remodeling"/>
    <property type="evidence" value="ECO:0007669"/>
    <property type="project" value="InterPro"/>
</dbReference>
<gene>
    <name evidence="3" type="ORF">CHRIB12_LOCUS8429</name>
    <name evidence="5" type="ORF">RhiirA1_406742</name>
    <name evidence="7" type="ORF">RhiirA4_394443</name>
    <name evidence="4" type="ORF">RhiirA5_354943</name>
    <name evidence="6" type="ORF">RhiirC2_726316</name>
</gene>
<dbReference type="EMBL" id="LLXH01000009">
    <property type="protein sequence ID" value="PKC76081.1"/>
    <property type="molecule type" value="Genomic_DNA"/>
</dbReference>
<dbReference type="Proteomes" id="UP000684084">
    <property type="component" value="Unassembled WGS sequence"/>
</dbReference>
<evidence type="ECO:0000313" key="6">
    <source>
        <dbReference type="EMBL" id="PKK79769.1"/>
    </source>
</evidence>
<feature type="compositionally biased region" description="Low complexity" evidence="1">
    <location>
        <begin position="164"/>
        <end position="181"/>
    </location>
</feature>
<evidence type="ECO:0000313" key="5">
    <source>
        <dbReference type="EMBL" id="PKC76081.1"/>
    </source>
</evidence>
<feature type="region of interest" description="Disordered" evidence="1">
    <location>
        <begin position="1"/>
        <end position="208"/>
    </location>
</feature>
<evidence type="ECO:0000256" key="1">
    <source>
        <dbReference type="SAM" id="MobiDB-lite"/>
    </source>
</evidence>
<dbReference type="InterPro" id="IPR006880">
    <property type="entry name" value="INO80B_C"/>
</dbReference>
<evidence type="ECO:0000313" key="9">
    <source>
        <dbReference type="Proteomes" id="UP000232722"/>
    </source>
</evidence>
<dbReference type="InterPro" id="IPR029523">
    <property type="entry name" value="INO80B/Ies2"/>
</dbReference>
<dbReference type="VEuPathDB" id="FungiDB:RhiirFUN_007692"/>
<dbReference type="EMBL" id="LLXJ01000351">
    <property type="protein sequence ID" value="PKC10856.1"/>
    <property type="molecule type" value="Genomic_DNA"/>
</dbReference>
<evidence type="ECO:0000259" key="2">
    <source>
        <dbReference type="SMART" id="SM01406"/>
    </source>
</evidence>
<evidence type="ECO:0000313" key="4">
    <source>
        <dbReference type="EMBL" id="PKC10856.1"/>
    </source>
</evidence>
<dbReference type="OrthoDB" id="2021186at2759"/>
<dbReference type="Pfam" id="PF04795">
    <property type="entry name" value="PAPA-1"/>
    <property type="match status" value="1"/>
</dbReference>
<dbReference type="GO" id="GO:0031011">
    <property type="term" value="C:Ino80 complex"/>
    <property type="evidence" value="ECO:0007669"/>
    <property type="project" value="InterPro"/>
</dbReference>
<protein>
    <recommendedName>
        <fullName evidence="2">INO80 complex subunit B-like conserved region domain-containing protein</fullName>
    </recommendedName>
</protein>
<feature type="compositionally biased region" description="Basic and acidic residues" evidence="1">
    <location>
        <begin position="240"/>
        <end position="253"/>
    </location>
</feature>
<feature type="compositionally biased region" description="Acidic residues" evidence="1">
    <location>
        <begin position="63"/>
        <end position="156"/>
    </location>
</feature>
<dbReference type="VEuPathDB" id="FungiDB:RhiirA1_406742"/>
<reference evidence="5 8" key="4">
    <citation type="submission" date="2017-10" db="EMBL/GenBank/DDBJ databases">
        <title>Genome analyses suggest a sexual origin of heterokaryosis in a supposedly ancient asexual fungus.</title>
        <authorList>
            <person name="Corradi N."/>
            <person name="Sedzielewska K."/>
            <person name="Noel J."/>
            <person name="Charron P."/>
            <person name="Farinelli L."/>
            <person name="Marton T."/>
            <person name="Kruger M."/>
            <person name="Pelin A."/>
            <person name="Brachmann A."/>
            <person name="Corradi N."/>
        </authorList>
    </citation>
    <scope>NUCLEOTIDE SEQUENCE [LARGE SCALE GENOMIC DNA]</scope>
    <source>
        <strain evidence="5 8">A1</strain>
    </source>
</reference>
<dbReference type="EMBL" id="LLXL01000033">
    <property type="protein sequence ID" value="PKK79769.1"/>
    <property type="molecule type" value="Genomic_DNA"/>
</dbReference>
<feature type="compositionally biased region" description="Polar residues" evidence="1">
    <location>
        <begin position="296"/>
        <end position="305"/>
    </location>
</feature>
<accession>A0A2I1G0X2</accession>
<evidence type="ECO:0000313" key="8">
    <source>
        <dbReference type="Proteomes" id="UP000232688"/>
    </source>
</evidence>
<organism evidence="7 11">
    <name type="scientific">Rhizophagus irregularis</name>
    <dbReference type="NCBI Taxonomy" id="588596"/>
    <lineage>
        <taxon>Eukaryota</taxon>
        <taxon>Fungi</taxon>
        <taxon>Fungi incertae sedis</taxon>
        <taxon>Mucoromycota</taxon>
        <taxon>Glomeromycotina</taxon>
        <taxon>Glomeromycetes</taxon>
        <taxon>Glomerales</taxon>
        <taxon>Glomeraceae</taxon>
        <taxon>Rhizophagus</taxon>
    </lineage>
</organism>
<dbReference type="VEuPathDB" id="FungiDB:FUN_008908"/>
<reference evidence="4 9" key="2">
    <citation type="submission" date="2017-09" db="EMBL/GenBank/DDBJ databases">
        <title>Extensive intraspecific genome diversity in a model arbuscular mycorrhizal fungus.</title>
        <authorList>
            <person name="Chen E.C."/>
            <person name="Morin E."/>
            <person name="Beaudet D."/>
            <person name="Noel J."/>
            <person name="Ndikumana S."/>
            <person name="Charron P."/>
            <person name="St-Onge C."/>
            <person name="Giorgi J."/>
            <person name="Grigoriev I.V."/>
            <person name="Roux C."/>
            <person name="Martin F.M."/>
            <person name="Corradi N."/>
        </authorList>
    </citation>
    <scope>NUCLEOTIDE SEQUENCE [LARGE SCALE GENOMIC DNA]</scope>
    <source>
        <strain evidence="4 9">A5</strain>
    </source>
</reference>
<feature type="region of interest" description="Disordered" evidence="1">
    <location>
        <begin position="228"/>
        <end position="308"/>
    </location>
</feature>
<dbReference type="Proteomes" id="UP000234323">
    <property type="component" value="Unassembled WGS sequence"/>
</dbReference>
<dbReference type="AlphaFoldDB" id="A0A2I1G0X2"/>
<dbReference type="SMART" id="SM01406">
    <property type="entry name" value="PAPA-1"/>
    <property type="match status" value="1"/>
</dbReference>
<dbReference type="PANTHER" id="PTHR21561:SF12">
    <property type="entry name" value="INO80 COMPLEX SUBUNIT B"/>
    <property type="match status" value="1"/>
</dbReference>
<dbReference type="EMBL" id="CAGKOT010000015">
    <property type="protein sequence ID" value="CAB5360824.1"/>
    <property type="molecule type" value="Genomic_DNA"/>
</dbReference>
<dbReference type="Proteomes" id="UP000233469">
    <property type="component" value="Unassembled WGS sequence"/>
</dbReference>
<name>A0A2I1G0X2_9GLOM</name>
<feature type="compositionally biased region" description="Basic and acidic residues" evidence="1">
    <location>
        <begin position="286"/>
        <end position="295"/>
    </location>
</feature>
<reference evidence="3" key="5">
    <citation type="submission" date="2020-05" db="EMBL/GenBank/DDBJ databases">
        <authorList>
            <person name="Rincon C."/>
            <person name="Sanders R I."/>
            <person name="Robbins C."/>
            <person name="Chaturvedi A."/>
        </authorList>
    </citation>
    <scope>NUCLEOTIDE SEQUENCE</scope>
    <source>
        <strain evidence="3">CHB12</strain>
    </source>
</reference>
<evidence type="ECO:0000313" key="10">
    <source>
        <dbReference type="Proteomes" id="UP000233469"/>
    </source>
</evidence>
<reference evidence="7 11" key="1">
    <citation type="submission" date="2015-10" db="EMBL/GenBank/DDBJ databases">
        <title>Genome analyses suggest a sexual origin of heterokaryosis in a supposedly ancient asexual fungus.</title>
        <authorList>
            <person name="Ropars J."/>
            <person name="Sedzielewska K."/>
            <person name="Noel J."/>
            <person name="Charron P."/>
            <person name="Farinelli L."/>
            <person name="Marton T."/>
            <person name="Kruger M."/>
            <person name="Pelin A."/>
            <person name="Brachmann A."/>
            <person name="Corradi N."/>
        </authorList>
    </citation>
    <scope>NUCLEOTIDE SEQUENCE [LARGE SCALE GENOMIC DNA]</scope>
    <source>
        <strain evidence="7 11">A4</strain>
        <strain evidence="4 9">A5</strain>
        <strain evidence="6 10">C2</strain>
    </source>
</reference>
<keyword evidence="11" id="KW-1185">Reference proteome</keyword>
<evidence type="ECO:0000313" key="3">
    <source>
        <dbReference type="EMBL" id="CAB5360824.1"/>
    </source>
</evidence>
<sequence length="378" mass="43619">MVTSSRRPSTRRSTSLYSRSRQEIPPKVYGPPSDVSELESDESVPSEEDEEERNKLEDATYQSEEDEMDEEQDMMEEELEEEEEENEQVEEPEEDIEGEIEQIDDIDVEVEEIDDVDDATPVDDEEDFEAEEEESDEVDEDEDEEEDEEQSDYEEEVTTRKTRGGSQRSQQGQKQQSSSLKGKLKIQPEKQPSSRKRGIIAEPSSYGHQILTKRQRAKLNENYQQDLLQLPMEPMKKKHMTEEEIALKKSEIARRRKHQSIQRAEQDKMDTINRLLKKQTTKRRTKDQEDTDSVHNDTNSSSILPPSSFHYVNNAEGATLSIPAGVEIPIRFGKGPKYPPPIPDCAFPGCNVPKKYRSVKTFEYACSMDHLHKLESRG</sequence>
<dbReference type="Proteomes" id="UP000232688">
    <property type="component" value="Unassembled WGS sequence"/>
</dbReference>
<reference evidence="8 10" key="3">
    <citation type="submission" date="2017-10" db="EMBL/GenBank/DDBJ databases">
        <title>Extensive intraspecific genome diversity in a model arbuscular mycorrhizal fungus.</title>
        <authorList>
            <person name="Chen E.C.H."/>
            <person name="Morin E."/>
            <person name="Baudet D."/>
            <person name="Noel J."/>
            <person name="Ndikumana S."/>
            <person name="Charron P."/>
            <person name="St-Onge C."/>
            <person name="Giorgi J."/>
            <person name="Grigoriev I.V."/>
            <person name="Roux C."/>
            <person name="Martin F.M."/>
            <person name="Corradi N."/>
        </authorList>
    </citation>
    <scope>NUCLEOTIDE SEQUENCE [LARGE SCALE GENOMIC DNA]</scope>
    <source>
        <strain evidence="5 8">A1</strain>
        <strain evidence="6 10">C2</strain>
    </source>
</reference>
<dbReference type="Proteomes" id="UP000232722">
    <property type="component" value="Unassembled WGS sequence"/>
</dbReference>
<evidence type="ECO:0000313" key="7">
    <source>
        <dbReference type="EMBL" id="PKY40292.1"/>
    </source>
</evidence>
<evidence type="ECO:0000313" key="11">
    <source>
        <dbReference type="Proteomes" id="UP000234323"/>
    </source>
</evidence>
<comment type="caution">
    <text evidence="7">The sequence shown here is derived from an EMBL/GenBank/DDBJ whole genome shotgun (WGS) entry which is preliminary data.</text>
</comment>
<feature type="compositionally biased region" description="Basic residues" evidence="1">
    <location>
        <begin position="275"/>
        <end position="285"/>
    </location>
</feature>
<feature type="compositionally biased region" description="Acidic residues" evidence="1">
    <location>
        <begin position="36"/>
        <end position="51"/>
    </location>
</feature>
<dbReference type="EMBL" id="LLXI01000095">
    <property type="protein sequence ID" value="PKY40292.1"/>
    <property type="molecule type" value="Genomic_DNA"/>
</dbReference>
<feature type="compositionally biased region" description="Low complexity" evidence="1">
    <location>
        <begin position="1"/>
        <end position="19"/>
    </location>
</feature>
<proteinExistence type="predicted"/>
<feature type="domain" description="INO80 complex subunit B-like conserved region" evidence="2">
    <location>
        <begin position="244"/>
        <end position="326"/>
    </location>
</feature>
<dbReference type="PANTHER" id="PTHR21561">
    <property type="entry name" value="INO80 COMPLEX SUBUNIT B"/>
    <property type="match status" value="1"/>
</dbReference>